<dbReference type="InterPro" id="IPR029062">
    <property type="entry name" value="Class_I_gatase-like"/>
</dbReference>
<keyword evidence="3 4" id="KW-0315">Glutamine amidotransferase</keyword>
<dbReference type="Proteomes" id="UP000217918">
    <property type="component" value="Unassembled WGS sequence"/>
</dbReference>
<dbReference type="InterPro" id="IPR027417">
    <property type="entry name" value="P-loop_NTPase"/>
</dbReference>
<dbReference type="RefSeq" id="WP_096109707.1">
    <property type="nucleotide sequence ID" value="NZ_NVYO01000001.1"/>
</dbReference>
<feature type="domain" description="CobQ/CobB/MinD/ParA nucleotide binding" evidence="5">
    <location>
        <begin position="5"/>
        <end position="228"/>
    </location>
</feature>
<evidence type="ECO:0000256" key="4">
    <source>
        <dbReference type="HAMAP-Rule" id="MF_00028"/>
    </source>
</evidence>
<evidence type="ECO:0000313" key="8">
    <source>
        <dbReference type="Proteomes" id="UP000217918"/>
    </source>
</evidence>
<organism evidence="7 8">
    <name type="scientific">Levilactobacillus brevis</name>
    <name type="common">Lactobacillus brevis</name>
    <dbReference type="NCBI Taxonomy" id="1580"/>
    <lineage>
        <taxon>Bacteria</taxon>
        <taxon>Bacillati</taxon>
        <taxon>Bacillota</taxon>
        <taxon>Bacilli</taxon>
        <taxon>Lactobacillales</taxon>
        <taxon>Lactobacillaceae</taxon>
        <taxon>Levilactobacillus</taxon>
    </lineage>
</organism>
<accession>A0A2A3TV47</accession>
<dbReference type="Gene3D" id="3.40.50.880">
    <property type="match status" value="1"/>
</dbReference>
<dbReference type="Pfam" id="PF01656">
    <property type="entry name" value="CbiA"/>
    <property type="match status" value="1"/>
</dbReference>
<dbReference type="EMBL" id="NVYO01000001">
    <property type="protein sequence ID" value="PBQ22984.1"/>
    <property type="molecule type" value="Genomic_DNA"/>
</dbReference>
<dbReference type="NCBIfam" id="TIGR00313">
    <property type="entry name" value="cobQ"/>
    <property type="match status" value="1"/>
</dbReference>
<dbReference type="AlphaFoldDB" id="A0A2A3TV47"/>
<dbReference type="SUPFAM" id="SSF52317">
    <property type="entry name" value="Class I glutamine amidotransferase-like"/>
    <property type="match status" value="1"/>
</dbReference>
<comment type="function">
    <text evidence="4">Catalyzes amidations at positions B, D, E, and G on adenosylcobyrinic A,C-diamide. NH(2) groups are provided by glutamine, and one molecule of ATP is hydrogenolyzed for each amidation.</text>
</comment>
<dbReference type="InterPro" id="IPR002586">
    <property type="entry name" value="CobQ/CobB/MinD/ParA_Nub-bd_dom"/>
</dbReference>
<dbReference type="SUPFAM" id="SSF52540">
    <property type="entry name" value="P-loop containing nucleoside triphosphate hydrolases"/>
    <property type="match status" value="1"/>
</dbReference>
<dbReference type="Pfam" id="PF07685">
    <property type="entry name" value="GATase_3"/>
    <property type="match status" value="1"/>
</dbReference>
<dbReference type="NCBIfam" id="NF001989">
    <property type="entry name" value="PRK00784.1"/>
    <property type="match status" value="1"/>
</dbReference>
<dbReference type="GO" id="GO:0003824">
    <property type="term" value="F:catalytic activity"/>
    <property type="evidence" value="ECO:0007669"/>
    <property type="project" value="InterPro"/>
</dbReference>
<evidence type="ECO:0000256" key="2">
    <source>
        <dbReference type="ARBA" id="ARBA00022573"/>
    </source>
</evidence>
<dbReference type="CDD" id="cd05389">
    <property type="entry name" value="CobQ_N"/>
    <property type="match status" value="1"/>
</dbReference>
<protein>
    <recommendedName>
        <fullName evidence="4">Cobyric acid synthase</fullName>
    </recommendedName>
</protein>
<comment type="similarity">
    <text evidence="4">Belongs to the CobB/CobQ family. CobQ subfamily.</text>
</comment>
<feature type="domain" description="CobB/CobQ-like glutamine amidotransferase" evidence="6">
    <location>
        <begin position="253"/>
        <end position="441"/>
    </location>
</feature>
<feature type="active site" description="Nucleophile" evidence="4">
    <location>
        <position position="332"/>
    </location>
</feature>
<keyword evidence="2 4" id="KW-0169">Cobalamin biosynthesis</keyword>
<dbReference type="InterPro" id="IPR047045">
    <property type="entry name" value="CobQ_N"/>
</dbReference>
<dbReference type="GO" id="GO:0009236">
    <property type="term" value="P:cobalamin biosynthetic process"/>
    <property type="evidence" value="ECO:0007669"/>
    <property type="project" value="UniProtKB-UniRule"/>
</dbReference>
<name>A0A2A3TV47_LEVBR</name>
<evidence type="ECO:0000259" key="5">
    <source>
        <dbReference type="Pfam" id="PF01656"/>
    </source>
</evidence>
<comment type="caution">
    <text evidence="7">The sequence shown here is derived from an EMBL/GenBank/DDBJ whole genome shotgun (WGS) entry which is preliminary data.</text>
</comment>
<evidence type="ECO:0000256" key="1">
    <source>
        <dbReference type="ARBA" id="ARBA00004953"/>
    </source>
</evidence>
<proteinExistence type="inferred from homology"/>
<evidence type="ECO:0000259" key="6">
    <source>
        <dbReference type="Pfam" id="PF07685"/>
    </source>
</evidence>
<dbReference type="PANTHER" id="PTHR21343">
    <property type="entry name" value="DETHIOBIOTIN SYNTHETASE"/>
    <property type="match status" value="1"/>
</dbReference>
<evidence type="ECO:0000313" key="7">
    <source>
        <dbReference type="EMBL" id="PBQ22984.1"/>
    </source>
</evidence>
<dbReference type="PANTHER" id="PTHR21343:SF1">
    <property type="entry name" value="COBYRIC ACID SYNTHASE"/>
    <property type="match status" value="1"/>
</dbReference>
<dbReference type="Gene3D" id="3.40.50.300">
    <property type="entry name" value="P-loop containing nucleotide triphosphate hydrolases"/>
    <property type="match status" value="1"/>
</dbReference>
<gene>
    <name evidence="4" type="primary">cobQ</name>
    <name evidence="7" type="ORF">CNR29_02695</name>
</gene>
<dbReference type="CDD" id="cd01750">
    <property type="entry name" value="GATase1_CobQ"/>
    <property type="match status" value="1"/>
</dbReference>
<reference evidence="7 8" key="1">
    <citation type="submission" date="2017-09" db="EMBL/GenBank/DDBJ databases">
        <title>Genome sequence of Lactobacillus brevis D7.</title>
        <authorList>
            <person name="Kwon M.-S."/>
            <person name="Lim S.K."/>
            <person name="Choi H.-J."/>
        </authorList>
    </citation>
    <scope>NUCLEOTIDE SEQUENCE [LARGE SCALE GENOMIC DNA]</scope>
    <source>
        <strain evidence="7 8">D7</strain>
    </source>
</reference>
<dbReference type="UniPathway" id="UPA00148"/>
<dbReference type="PROSITE" id="PS51274">
    <property type="entry name" value="GATASE_COBBQ"/>
    <property type="match status" value="1"/>
</dbReference>
<dbReference type="InterPro" id="IPR033949">
    <property type="entry name" value="CobQ_GATase1"/>
</dbReference>
<feature type="active site" evidence="4">
    <location>
        <position position="434"/>
    </location>
</feature>
<sequence>MAQSVMFQGTASDSGKSWVAAAFCRVLKQRGLRVVPFKSQNMALNSFITEHGDEMGRAQVFQAEAAGVKPDPRMNPVLLKPSTDQDSQVIVMGHVLADMNAVTYHQYKPKLKPRVKAIYDDLAAENDVVVLEGAGSPAEINLNDRDIVNMGMAAMAHSPVVLVADIDKGGVFAAIYGTIKLLPLADQQRIKGIIINKFRGDKRLLESGNQMIESLTGVPVIGVLPMTDIDLDEEDSVALTRKLRRRDQSKALDVAVIDLNKISNFTDFHSLEIQPDVSVRYVRYAEELLIPDLLIIPGSKNTNEDLQALKETGLDQAILRAHQQGSMVAGICGGYQILGQQLQDPEEVESTITQQKGLGLLDTVTQFNQHKITTQATAKRGHLVLNGYEIHMGTTVLGPNAHAFATIITNNGLDTNRSDGAISADGTVWGTYLHGIFDNAKWARQLLNQLRQAKGLSPLVDTTLSLSAYKEQQYDKLAQTFEDNVDMSKLNQILSASVIDEGEA</sequence>
<dbReference type="GO" id="GO:0015420">
    <property type="term" value="F:ABC-type vitamin B12 transporter activity"/>
    <property type="evidence" value="ECO:0007669"/>
    <property type="project" value="UniProtKB-UniRule"/>
</dbReference>
<evidence type="ECO:0000256" key="3">
    <source>
        <dbReference type="ARBA" id="ARBA00022962"/>
    </source>
</evidence>
<dbReference type="HAMAP" id="MF_00028">
    <property type="entry name" value="CobQ"/>
    <property type="match status" value="1"/>
</dbReference>
<dbReference type="InterPro" id="IPR004459">
    <property type="entry name" value="CobQ_synth"/>
</dbReference>
<comment type="pathway">
    <text evidence="1 4">Cofactor biosynthesis; adenosylcobalamin biosynthesis.</text>
</comment>
<dbReference type="InterPro" id="IPR011698">
    <property type="entry name" value="GATase_3"/>
</dbReference>